<dbReference type="GeneID" id="66580878"/>
<gene>
    <name evidence="3" type="ORF">DWW32_13265</name>
</gene>
<evidence type="ECO:0000313" key="3">
    <source>
        <dbReference type="EMBL" id="RGU88202.1"/>
    </source>
</evidence>
<evidence type="ECO:0000313" key="4">
    <source>
        <dbReference type="Proteomes" id="UP000265489"/>
    </source>
</evidence>
<dbReference type="SUPFAM" id="SSF53098">
    <property type="entry name" value="Ribonuclease H-like"/>
    <property type="match status" value="1"/>
</dbReference>
<dbReference type="GO" id="GO:0015074">
    <property type="term" value="P:DNA integration"/>
    <property type="evidence" value="ECO:0007669"/>
    <property type="project" value="InterPro"/>
</dbReference>
<dbReference type="EMBL" id="QRYQ01000060">
    <property type="protein sequence ID" value="RGU88202.1"/>
    <property type="molecule type" value="Genomic_DNA"/>
</dbReference>
<dbReference type="GO" id="GO:0032196">
    <property type="term" value="P:transposition"/>
    <property type="evidence" value="ECO:0007669"/>
    <property type="project" value="TreeGrafter"/>
</dbReference>
<name>A0A395W5D2_9FIRM</name>
<proteinExistence type="predicted"/>
<protein>
    <submittedName>
        <fullName evidence="3">IS30 family transposase</fullName>
    </submittedName>
</protein>
<evidence type="ECO:0000259" key="2">
    <source>
        <dbReference type="PROSITE" id="PS50994"/>
    </source>
</evidence>
<dbReference type="InterPro" id="IPR036397">
    <property type="entry name" value="RNaseH_sf"/>
</dbReference>
<dbReference type="InterPro" id="IPR053392">
    <property type="entry name" value="Transposase_IS30-like"/>
</dbReference>
<dbReference type="NCBIfam" id="NF033563">
    <property type="entry name" value="transpos_IS30"/>
    <property type="match status" value="1"/>
</dbReference>
<evidence type="ECO:0000256" key="1">
    <source>
        <dbReference type="ARBA" id="ARBA00023172"/>
    </source>
</evidence>
<comment type="caution">
    <text evidence="3">The sequence shown here is derived from an EMBL/GenBank/DDBJ whole genome shotgun (WGS) entry which is preliminary data.</text>
</comment>
<dbReference type="GO" id="GO:0004803">
    <property type="term" value="F:transposase activity"/>
    <property type="evidence" value="ECO:0007669"/>
    <property type="project" value="TreeGrafter"/>
</dbReference>
<dbReference type="Pfam" id="PF13936">
    <property type="entry name" value="HTH_38"/>
    <property type="match status" value="1"/>
</dbReference>
<dbReference type="InterPro" id="IPR012337">
    <property type="entry name" value="RNaseH-like_sf"/>
</dbReference>
<accession>A0A395W5D2</accession>
<dbReference type="PANTHER" id="PTHR10948">
    <property type="entry name" value="TRANSPOSASE"/>
    <property type="match status" value="1"/>
</dbReference>
<reference evidence="3 4" key="1">
    <citation type="submission" date="2018-08" db="EMBL/GenBank/DDBJ databases">
        <title>A genome reference for cultivated species of the human gut microbiota.</title>
        <authorList>
            <person name="Zou Y."/>
            <person name="Xue W."/>
            <person name="Luo G."/>
        </authorList>
    </citation>
    <scope>NUCLEOTIDE SEQUENCE [LARGE SCALE GENOMIC DNA]</scope>
    <source>
        <strain evidence="3 4">AF15-20</strain>
    </source>
</reference>
<dbReference type="RefSeq" id="WP_118326063.1">
    <property type="nucleotide sequence ID" value="NZ_JAJFOZ010000006.1"/>
</dbReference>
<dbReference type="Proteomes" id="UP000265489">
    <property type="component" value="Unassembled WGS sequence"/>
</dbReference>
<keyword evidence="1" id="KW-0233">DNA recombination</keyword>
<dbReference type="PROSITE" id="PS50994">
    <property type="entry name" value="INTEGRASE"/>
    <property type="match status" value="1"/>
</dbReference>
<dbReference type="Gene3D" id="3.30.420.10">
    <property type="entry name" value="Ribonuclease H-like superfamily/Ribonuclease H"/>
    <property type="match status" value="1"/>
</dbReference>
<dbReference type="GO" id="GO:0006310">
    <property type="term" value="P:DNA recombination"/>
    <property type="evidence" value="ECO:0007669"/>
    <property type="project" value="UniProtKB-KW"/>
</dbReference>
<dbReference type="InterPro" id="IPR025246">
    <property type="entry name" value="IS30-like_HTH"/>
</dbReference>
<dbReference type="InterPro" id="IPR051917">
    <property type="entry name" value="Transposase-Integrase"/>
</dbReference>
<dbReference type="GO" id="GO:0005829">
    <property type="term" value="C:cytosol"/>
    <property type="evidence" value="ECO:0007669"/>
    <property type="project" value="TreeGrafter"/>
</dbReference>
<dbReference type="InterPro" id="IPR001584">
    <property type="entry name" value="Integrase_cat-core"/>
</dbReference>
<organism evidence="3 4">
    <name type="scientific">Holdemanella biformis</name>
    <dbReference type="NCBI Taxonomy" id="1735"/>
    <lineage>
        <taxon>Bacteria</taxon>
        <taxon>Bacillati</taxon>
        <taxon>Bacillota</taxon>
        <taxon>Erysipelotrichia</taxon>
        <taxon>Erysipelotrichales</taxon>
        <taxon>Erysipelotrichaceae</taxon>
        <taxon>Holdemanella</taxon>
    </lineage>
</organism>
<dbReference type="PANTHER" id="PTHR10948:SF23">
    <property type="entry name" value="TRANSPOSASE INSI FOR INSERTION SEQUENCE ELEMENT IS30A-RELATED"/>
    <property type="match status" value="1"/>
</dbReference>
<feature type="domain" description="Integrase catalytic" evidence="2">
    <location>
        <begin position="245"/>
        <end position="408"/>
    </location>
</feature>
<dbReference type="GO" id="GO:0003676">
    <property type="term" value="F:nucleic acid binding"/>
    <property type="evidence" value="ECO:0007669"/>
    <property type="project" value="InterPro"/>
</dbReference>
<dbReference type="AlphaFoldDB" id="A0A395W5D2"/>
<sequence>MSHFKHLVLEDRITIQSDLHDGLSFKKIASHINHDCTTVSSEIRNHLTVVDDMWPTNRKHNRCVHYVDCKKRHVCNFCQSTKNTLCKYCDQVTCSKSCPDYKEKVCDRLSKAPYVCNGCDSTRRCPLQKKFYDAKEAQLDYERTLSDSRSGVMITDDELTELDNLISPLIKKGQSIYHITINNSDQINWSCKTLYTYINKGLLQAKPIDMPRAVRRKPKKNKSINHKVDSKCRQGRNFDDYHAYMKEHPDSIVCQIDTVEGKKGGKCILTLCFVTLKFQFGILREHNDSRSVTQAFQYLYSIMNHNLFHLLFDVILTDNGTEFSNPSAIESLDDNGIHPHVFYCEPNRSDQKGSCENDHSNFRRIVPKGTNMDPYTQELIDLIFSHVNSFSRTSLNGHTPYESFRFLYGQDILDLWHIRYIKPNDVILKPFLVNQFFKNEGECHDDVH</sequence>